<dbReference type="GO" id="GO:0006913">
    <property type="term" value="P:nucleocytoplasmic transport"/>
    <property type="evidence" value="ECO:0007669"/>
    <property type="project" value="TreeGrafter"/>
</dbReference>
<keyword evidence="3" id="KW-0677">Repeat</keyword>
<dbReference type="PANTHER" id="PTHR24113">
    <property type="entry name" value="RAN GTPASE-ACTIVATING PROTEIN 1"/>
    <property type="match status" value="1"/>
</dbReference>
<evidence type="ECO:0000313" key="5">
    <source>
        <dbReference type="Proteomes" id="UP000717585"/>
    </source>
</evidence>
<keyword evidence="1" id="KW-0343">GTPase activation</keyword>
<dbReference type="InterPro" id="IPR027038">
    <property type="entry name" value="RanGap"/>
</dbReference>
<accession>A0A8J6APM0</accession>
<proteinExistence type="predicted"/>
<dbReference type="GO" id="GO:0048471">
    <property type="term" value="C:perinuclear region of cytoplasm"/>
    <property type="evidence" value="ECO:0007669"/>
    <property type="project" value="TreeGrafter"/>
</dbReference>
<dbReference type="Gene3D" id="3.80.10.10">
    <property type="entry name" value="Ribonuclease Inhibitor"/>
    <property type="match status" value="2"/>
</dbReference>
<keyword evidence="2" id="KW-0433">Leucine-rich repeat</keyword>
<dbReference type="PANTHER" id="PTHR24113:SF12">
    <property type="entry name" value="RAN GTPASE-ACTIVATING PROTEIN 1"/>
    <property type="match status" value="1"/>
</dbReference>
<sequence>MFACNRPSESLLDPDQQKVWSRGFHGTDLGITSANEIEENIDDFSDDDAPPAARPPVISHDALYHSGWIDYDLRLRSKMTKRAFGTIQADSLVLYRSEACDKAIMRLPLPGAMVGRADDTIELTLDPTVSTVQTICLQSDPDALAGWYSALRSKIAEMEYRNNVVGLKAVDSATECHPKVLDFLKNSNELTSFALKDDRLNIVDLEALARSFAVSQRITKIELTSVEVGEIGCQIIADMMQQNGTVVDLTLSNCGVSRTAVSMLGKAIQSHPTLTRLDLNHNDLQEGGMELMLSLTTSDSPPPLSYLDVSYCSMGTGTVAGLINSLQAKTLPVVSLFLAGNSMDATTVMILANCLGSVPLRRLDLTHCGLTPDHIITISTCLPDSKLEHLAISKNTLNTEAAIMFIDSVCATPSLNSIVLDSMAGWSADAVGYISQLVGKWSVEEMVFGSES</sequence>
<comment type="caution">
    <text evidence="4">The sequence shown here is derived from an EMBL/GenBank/DDBJ whole genome shotgun (WGS) entry which is preliminary data.</text>
</comment>
<protein>
    <submittedName>
        <fullName evidence="4">Leucine Rich Repeat</fullName>
    </submittedName>
</protein>
<dbReference type="GO" id="GO:0005634">
    <property type="term" value="C:nucleus"/>
    <property type="evidence" value="ECO:0007669"/>
    <property type="project" value="TreeGrafter"/>
</dbReference>
<dbReference type="GO" id="GO:0005096">
    <property type="term" value="F:GTPase activator activity"/>
    <property type="evidence" value="ECO:0007669"/>
    <property type="project" value="UniProtKB-KW"/>
</dbReference>
<dbReference type="Pfam" id="PF13516">
    <property type="entry name" value="LRR_6"/>
    <property type="match status" value="1"/>
</dbReference>
<dbReference type="Proteomes" id="UP000717585">
    <property type="component" value="Unassembled WGS sequence"/>
</dbReference>
<evidence type="ECO:0000256" key="2">
    <source>
        <dbReference type="ARBA" id="ARBA00022614"/>
    </source>
</evidence>
<dbReference type="GO" id="GO:0005829">
    <property type="term" value="C:cytosol"/>
    <property type="evidence" value="ECO:0007669"/>
    <property type="project" value="TreeGrafter"/>
</dbReference>
<dbReference type="SUPFAM" id="SSF52047">
    <property type="entry name" value="RNI-like"/>
    <property type="match status" value="1"/>
</dbReference>
<gene>
    <name evidence="4" type="ORF">J8273_8937</name>
</gene>
<keyword evidence="5" id="KW-1185">Reference proteome</keyword>
<evidence type="ECO:0000313" key="4">
    <source>
        <dbReference type="EMBL" id="KAG9389638.1"/>
    </source>
</evidence>
<organism evidence="4 5">
    <name type="scientific">Carpediemonas membranifera</name>
    <dbReference type="NCBI Taxonomy" id="201153"/>
    <lineage>
        <taxon>Eukaryota</taxon>
        <taxon>Metamonada</taxon>
        <taxon>Carpediemonas-like organisms</taxon>
        <taxon>Carpediemonas</taxon>
    </lineage>
</organism>
<dbReference type="AlphaFoldDB" id="A0A8J6APM0"/>
<evidence type="ECO:0000256" key="1">
    <source>
        <dbReference type="ARBA" id="ARBA00022468"/>
    </source>
</evidence>
<dbReference type="SMART" id="SM00368">
    <property type="entry name" value="LRR_RI"/>
    <property type="match status" value="3"/>
</dbReference>
<dbReference type="OrthoDB" id="333024at2759"/>
<name>A0A8J6APM0_9EUKA</name>
<dbReference type="InterPro" id="IPR032675">
    <property type="entry name" value="LRR_dom_sf"/>
</dbReference>
<dbReference type="EMBL" id="JAHDYR010000069">
    <property type="protein sequence ID" value="KAG9389638.1"/>
    <property type="molecule type" value="Genomic_DNA"/>
</dbReference>
<evidence type="ECO:0000256" key="3">
    <source>
        <dbReference type="ARBA" id="ARBA00022737"/>
    </source>
</evidence>
<reference evidence="4" key="1">
    <citation type="submission" date="2021-05" db="EMBL/GenBank/DDBJ databases">
        <title>A free-living protist that lacks canonical eukaryotic 1 DNA replication and segregation systems.</title>
        <authorList>
            <person name="Salas-Leiva D.E."/>
            <person name="Tromer E.C."/>
            <person name="Curtis B.A."/>
            <person name="Jerlstrom-Hultqvist J."/>
            <person name="Kolisko M."/>
            <person name="Yi Z."/>
            <person name="Salas-Leiva J.S."/>
            <person name="Gallot-Lavallee L."/>
            <person name="Kops G.J.P.L."/>
            <person name="Archibald J.M."/>
            <person name="Simpson A.G.B."/>
            <person name="Roger A.J."/>
        </authorList>
    </citation>
    <scope>NUCLEOTIDE SEQUENCE</scope>
    <source>
        <strain evidence="4">BICM</strain>
    </source>
</reference>
<dbReference type="InterPro" id="IPR001611">
    <property type="entry name" value="Leu-rich_rpt"/>
</dbReference>
<dbReference type="GO" id="GO:0031267">
    <property type="term" value="F:small GTPase binding"/>
    <property type="evidence" value="ECO:0007669"/>
    <property type="project" value="TreeGrafter"/>
</dbReference>